<protein>
    <submittedName>
        <fullName evidence="1">DUF721 domain-containing protein</fullName>
    </submittedName>
</protein>
<evidence type="ECO:0000313" key="2">
    <source>
        <dbReference type="Proteomes" id="UP000321062"/>
    </source>
</evidence>
<dbReference type="KEGG" id="yti:FNA67_05340"/>
<dbReference type="InterPro" id="IPR010593">
    <property type="entry name" value="DUF1159"/>
</dbReference>
<dbReference type="EMBL" id="CP041690">
    <property type="protein sequence ID" value="QEE19632.1"/>
    <property type="molecule type" value="Genomic_DNA"/>
</dbReference>
<dbReference type="PIRSF" id="PIRSF032064">
    <property type="entry name" value="UCP032064"/>
    <property type="match status" value="1"/>
</dbReference>
<sequence>MAEKPKEYKRLNRAVGVAEALTGALDPALKRRGFASRDIITYWAAMAPAPYDKVAVPDKLVWPRGERSAEGATLHLRCASSHALGLAHEGAKVAAAVNRYFGYVLVGQVRLSAEPFRPHSAKAADTEPKLTSAAEAKVSDAIDGIEDEGLKEALRVLGRGIMAKSKPSGR</sequence>
<dbReference type="Proteomes" id="UP000321062">
    <property type="component" value="Chromosome"/>
</dbReference>
<dbReference type="AlphaFoldDB" id="A0A5B9DL79"/>
<evidence type="ECO:0000313" key="1">
    <source>
        <dbReference type="EMBL" id="QEE19632.1"/>
    </source>
</evidence>
<organism evidence="1 2">
    <name type="scientific">Paradevosia tibetensis</name>
    <dbReference type="NCBI Taxonomy" id="1447062"/>
    <lineage>
        <taxon>Bacteria</taxon>
        <taxon>Pseudomonadati</taxon>
        <taxon>Pseudomonadota</taxon>
        <taxon>Alphaproteobacteria</taxon>
        <taxon>Hyphomicrobiales</taxon>
        <taxon>Devosiaceae</taxon>
        <taxon>Paradevosia</taxon>
    </lineage>
</organism>
<dbReference type="RefSeq" id="WP_147655316.1">
    <property type="nucleotide sequence ID" value="NZ_BMFM01000001.1"/>
</dbReference>
<gene>
    <name evidence="1" type="ORF">FNA67_05340</name>
</gene>
<name>A0A5B9DL79_9HYPH</name>
<reference evidence="1 2" key="1">
    <citation type="journal article" date="2015" name="Int. J. Syst. Evol. Microbiol.">
        <title>Youhaiella tibetensis gen. nov., sp. nov., isolated from subsurface sediment.</title>
        <authorList>
            <person name="Wang Y.X."/>
            <person name="Huang F.Q."/>
            <person name="Nogi Y."/>
            <person name="Pang S.J."/>
            <person name="Wang P.K."/>
            <person name="Lv J."/>
        </authorList>
    </citation>
    <scope>NUCLEOTIDE SEQUENCE [LARGE SCALE GENOMIC DNA]</scope>
    <source>
        <strain evidence="2">fig4</strain>
    </source>
</reference>
<accession>A0A5B9DL79</accession>
<dbReference type="OrthoDB" id="7160947at2"/>
<proteinExistence type="predicted"/>
<keyword evidence="2" id="KW-1185">Reference proteome</keyword>